<keyword evidence="2" id="KW-0964">Secreted</keyword>
<keyword evidence="5" id="KW-0812">Transmembrane</keyword>
<protein>
    <recommendedName>
        <fullName evidence="6">Olfactomedin-like domain-containing protein</fullName>
    </recommendedName>
</protein>
<keyword evidence="5" id="KW-0472">Membrane</keyword>
<organism evidence="7 8">
    <name type="scientific">Cyprinus carpio</name>
    <name type="common">Common carp</name>
    <dbReference type="NCBI Taxonomy" id="7962"/>
    <lineage>
        <taxon>Eukaryota</taxon>
        <taxon>Metazoa</taxon>
        <taxon>Chordata</taxon>
        <taxon>Craniata</taxon>
        <taxon>Vertebrata</taxon>
        <taxon>Euteleostomi</taxon>
        <taxon>Actinopterygii</taxon>
        <taxon>Neopterygii</taxon>
        <taxon>Teleostei</taxon>
        <taxon>Ostariophysi</taxon>
        <taxon>Cypriniformes</taxon>
        <taxon>Cyprinidae</taxon>
        <taxon>Cyprininae</taxon>
        <taxon>Cyprinus</taxon>
    </lineage>
</organism>
<dbReference type="PANTHER" id="PTHR23192:SF68">
    <property type="entry name" value="OLFACTOMEDIN-4-LIKE"/>
    <property type="match status" value="1"/>
</dbReference>
<dbReference type="SMART" id="SM00284">
    <property type="entry name" value="OLF"/>
    <property type="match status" value="1"/>
</dbReference>
<dbReference type="InterPro" id="IPR050605">
    <property type="entry name" value="Olfactomedin-like_domain"/>
</dbReference>
<keyword evidence="5" id="KW-1133">Transmembrane helix</keyword>
<evidence type="ECO:0000256" key="4">
    <source>
        <dbReference type="SAM" id="Coils"/>
    </source>
</evidence>
<dbReference type="InterPro" id="IPR003112">
    <property type="entry name" value="Olfac-like_dom"/>
</dbReference>
<feature type="coiled-coil region" evidence="4">
    <location>
        <begin position="76"/>
        <end position="133"/>
    </location>
</feature>
<evidence type="ECO:0000256" key="3">
    <source>
        <dbReference type="PROSITE-ProRule" id="PRU00446"/>
    </source>
</evidence>
<keyword evidence="4" id="KW-0175">Coiled coil</keyword>
<accession>A0A8C1V2B8</accession>
<comment type="subcellular location">
    <subcellularLocation>
        <location evidence="1">Secreted</location>
    </subcellularLocation>
</comment>
<evidence type="ECO:0000313" key="7">
    <source>
        <dbReference type="Ensembl" id="ENSCCRP00015043598.1"/>
    </source>
</evidence>
<dbReference type="Ensembl" id="ENSCCRT00015045071.1">
    <property type="protein sequence ID" value="ENSCCRP00015043598.1"/>
    <property type="gene ID" value="ENSCCRG00015018073.1"/>
</dbReference>
<dbReference type="PROSITE" id="PS51132">
    <property type="entry name" value="OLF"/>
    <property type="match status" value="1"/>
</dbReference>
<evidence type="ECO:0000256" key="5">
    <source>
        <dbReference type="SAM" id="Phobius"/>
    </source>
</evidence>
<sequence length="473" mass="54335">MSVFIKYSYIYCHFYGVILLVCWIYLCPVILSPQSVRAKDCVCELQNSDPAFPENKLNNVEFNAIQCTRNITSEKMTDLDRLLLGLKQRMKQLEDNVVELEKENGKLYAAMSLRIIELEYAEIQDLVNKLNRTTNDYYHLNVQAAAQLEDMKNTMVELLKFDKMQVIKKNRENQIKKNLEQYKEELKASSPPPTVSPGRCGLGQLVNVAGPRITSPTPYGTSYPYGAWGRDVKPAPGDENKYWLVVLTSSNVYGYYVRQYSTLSTLLLGLGPIDTYIASSNPTTNTIQGSNMVMYANALYYNCYNTYYVCQFNLSTRSVSTVALPSDTGYNSKFPFGHLGTTYSYTDMDFATDELGIYVIYATTSNFGNVIITKVETSNPPVFKKTWFTSLLKTSVTNTFMVCGVLYATRYLDKDTEQIFYSYDTKTKKERYDLKINIKKMKTNIEYLNYDPRDRFLYVYSDAYIVTYELVFQ</sequence>
<feature type="domain" description="Olfactomedin-like" evidence="6">
    <location>
        <begin position="199"/>
        <end position="473"/>
    </location>
</feature>
<dbReference type="Proteomes" id="UP000694700">
    <property type="component" value="Unplaced"/>
</dbReference>
<dbReference type="GO" id="GO:0007165">
    <property type="term" value="P:signal transduction"/>
    <property type="evidence" value="ECO:0007669"/>
    <property type="project" value="TreeGrafter"/>
</dbReference>
<dbReference type="GO" id="GO:0005615">
    <property type="term" value="C:extracellular space"/>
    <property type="evidence" value="ECO:0007669"/>
    <property type="project" value="TreeGrafter"/>
</dbReference>
<feature type="transmembrane region" description="Helical" evidence="5">
    <location>
        <begin position="12"/>
        <end position="31"/>
    </location>
</feature>
<evidence type="ECO:0000256" key="2">
    <source>
        <dbReference type="ARBA" id="ARBA00022525"/>
    </source>
</evidence>
<evidence type="ECO:0000259" key="6">
    <source>
        <dbReference type="PROSITE" id="PS51132"/>
    </source>
</evidence>
<comment type="caution">
    <text evidence="3">Lacks conserved residue(s) required for the propagation of feature annotation.</text>
</comment>
<evidence type="ECO:0000313" key="8">
    <source>
        <dbReference type="Proteomes" id="UP000694700"/>
    </source>
</evidence>
<dbReference type="Pfam" id="PF02191">
    <property type="entry name" value="OLF"/>
    <property type="match status" value="1"/>
</dbReference>
<dbReference type="AlphaFoldDB" id="A0A8C1V2B8"/>
<dbReference type="PANTHER" id="PTHR23192">
    <property type="entry name" value="OLFACTOMEDIN-RELATED"/>
    <property type="match status" value="1"/>
</dbReference>
<evidence type="ECO:0000256" key="1">
    <source>
        <dbReference type="ARBA" id="ARBA00004613"/>
    </source>
</evidence>
<name>A0A8C1V2B8_CYPCA</name>
<reference evidence="7" key="1">
    <citation type="submission" date="2025-08" db="UniProtKB">
        <authorList>
            <consortium name="Ensembl"/>
        </authorList>
    </citation>
    <scope>IDENTIFICATION</scope>
</reference>
<proteinExistence type="predicted"/>